<dbReference type="Proteomes" id="UP000564496">
    <property type="component" value="Unassembled WGS sequence"/>
</dbReference>
<evidence type="ECO:0000313" key="2">
    <source>
        <dbReference type="EMBL" id="NYI80947.1"/>
    </source>
</evidence>
<reference evidence="2 3" key="1">
    <citation type="submission" date="2020-07" db="EMBL/GenBank/DDBJ databases">
        <title>Sequencing the genomes of 1000 actinobacteria strains.</title>
        <authorList>
            <person name="Klenk H.-P."/>
        </authorList>
    </citation>
    <scope>NUCLEOTIDE SEQUENCE [LARGE SCALE GENOMIC DNA]</scope>
    <source>
        <strain evidence="2 3">DSM 26487</strain>
    </source>
</reference>
<name>A0A7Z0IVF9_9ACTN</name>
<dbReference type="SUPFAM" id="SSF56349">
    <property type="entry name" value="DNA breaking-rejoining enzymes"/>
    <property type="match status" value="1"/>
</dbReference>
<dbReference type="InterPro" id="IPR011010">
    <property type="entry name" value="DNA_brk_join_enz"/>
</dbReference>
<protein>
    <submittedName>
        <fullName evidence="2">Integrase</fullName>
    </submittedName>
</protein>
<gene>
    <name evidence="2" type="ORF">BJ988_005595</name>
</gene>
<dbReference type="RefSeq" id="WP_179661069.1">
    <property type="nucleotide sequence ID" value="NZ_JACBZR010000001.1"/>
</dbReference>
<dbReference type="AlphaFoldDB" id="A0A7Z0IVF9"/>
<evidence type="ECO:0000256" key="1">
    <source>
        <dbReference type="ARBA" id="ARBA00023172"/>
    </source>
</evidence>
<keyword evidence="1" id="KW-0233">DNA recombination</keyword>
<evidence type="ECO:0000313" key="3">
    <source>
        <dbReference type="Proteomes" id="UP000564496"/>
    </source>
</evidence>
<comment type="caution">
    <text evidence="2">The sequence shown here is derived from an EMBL/GenBank/DDBJ whole genome shotgun (WGS) entry which is preliminary data.</text>
</comment>
<accession>A0A7Z0IVF9</accession>
<proteinExistence type="predicted"/>
<dbReference type="Gene3D" id="1.10.443.10">
    <property type="entry name" value="Intergrase catalytic core"/>
    <property type="match status" value="1"/>
</dbReference>
<dbReference type="GO" id="GO:0003677">
    <property type="term" value="F:DNA binding"/>
    <property type="evidence" value="ECO:0007669"/>
    <property type="project" value="InterPro"/>
</dbReference>
<dbReference type="GO" id="GO:0015074">
    <property type="term" value="P:DNA integration"/>
    <property type="evidence" value="ECO:0007669"/>
    <property type="project" value="InterPro"/>
</dbReference>
<dbReference type="InterPro" id="IPR013762">
    <property type="entry name" value="Integrase-like_cat_sf"/>
</dbReference>
<keyword evidence="3" id="KW-1185">Reference proteome</keyword>
<sequence length="156" mass="16344">MRTSPSPTSNLSPPGCCCTCADPRPTPRPRGQIVGIAPGQHRETDPIAALDAWLAHRGTTPGPVFTSLRNGAPPLQSISGNVVTSVVKRHAEAAGLTGRVTAHPLRAGHATAAAMAGVGVDQIAAQTRHRRIDILVDRYIRPAQALHATSSRYLGL</sequence>
<dbReference type="EMBL" id="JACBZR010000001">
    <property type="protein sequence ID" value="NYI80947.1"/>
    <property type="molecule type" value="Genomic_DNA"/>
</dbReference>
<dbReference type="GO" id="GO:0006310">
    <property type="term" value="P:DNA recombination"/>
    <property type="evidence" value="ECO:0007669"/>
    <property type="project" value="UniProtKB-KW"/>
</dbReference>
<organism evidence="2 3">
    <name type="scientific">Nocardioides panzhihuensis</name>
    <dbReference type="NCBI Taxonomy" id="860243"/>
    <lineage>
        <taxon>Bacteria</taxon>
        <taxon>Bacillati</taxon>
        <taxon>Actinomycetota</taxon>
        <taxon>Actinomycetes</taxon>
        <taxon>Propionibacteriales</taxon>
        <taxon>Nocardioidaceae</taxon>
        <taxon>Nocardioides</taxon>
    </lineage>
</organism>